<evidence type="ECO:0000313" key="3">
    <source>
        <dbReference type="Proteomes" id="UP000092460"/>
    </source>
</evidence>
<evidence type="ECO:0000256" key="1">
    <source>
        <dbReference type="SAM" id="Phobius"/>
    </source>
</evidence>
<dbReference type="Proteomes" id="UP000092460">
    <property type="component" value="Unassembled WGS sequence"/>
</dbReference>
<dbReference type="AlphaFoldDB" id="A0A1B0AS69"/>
<proteinExistence type="predicted"/>
<dbReference type="VEuPathDB" id="VectorBase:GPPI006639"/>
<keyword evidence="1" id="KW-0812">Transmembrane</keyword>
<organism evidence="2 3">
    <name type="scientific">Glossina palpalis gambiensis</name>
    <dbReference type="NCBI Taxonomy" id="67801"/>
    <lineage>
        <taxon>Eukaryota</taxon>
        <taxon>Metazoa</taxon>
        <taxon>Ecdysozoa</taxon>
        <taxon>Arthropoda</taxon>
        <taxon>Hexapoda</taxon>
        <taxon>Insecta</taxon>
        <taxon>Pterygota</taxon>
        <taxon>Neoptera</taxon>
        <taxon>Endopterygota</taxon>
        <taxon>Diptera</taxon>
        <taxon>Brachycera</taxon>
        <taxon>Muscomorpha</taxon>
        <taxon>Hippoboscoidea</taxon>
        <taxon>Glossinidae</taxon>
        <taxon>Glossina</taxon>
    </lineage>
</organism>
<evidence type="ECO:0000313" key="2">
    <source>
        <dbReference type="EnsemblMetazoa" id="GPPI006639-PA"/>
    </source>
</evidence>
<keyword evidence="1" id="KW-0472">Membrane</keyword>
<name>A0A1B0AS69_9MUSC</name>
<dbReference type="EnsemblMetazoa" id="GPPI006639-RA">
    <property type="protein sequence ID" value="GPPI006639-PA"/>
    <property type="gene ID" value="GPPI006639"/>
</dbReference>
<reference evidence="2" key="2">
    <citation type="submission" date="2020-05" db="UniProtKB">
        <authorList>
            <consortium name="EnsemblMetazoa"/>
        </authorList>
    </citation>
    <scope>IDENTIFICATION</scope>
    <source>
        <strain evidence="2">IAEA</strain>
    </source>
</reference>
<keyword evidence="1" id="KW-1133">Transmembrane helix</keyword>
<accession>A0A1B0AS69</accession>
<sequence>MSKLPNKGTECDFPFSNTSHGLRVLLIENWIRKIKRDAMEKKIFEEVSVFLGVGMVAAAALIGARI</sequence>
<keyword evidence="3" id="KW-1185">Reference proteome</keyword>
<feature type="transmembrane region" description="Helical" evidence="1">
    <location>
        <begin position="43"/>
        <end position="64"/>
    </location>
</feature>
<dbReference type="EMBL" id="JXJN01002674">
    <property type="status" value="NOT_ANNOTATED_CDS"/>
    <property type="molecule type" value="Genomic_DNA"/>
</dbReference>
<protein>
    <submittedName>
        <fullName evidence="2">Uncharacterized protein</fullName>
    </submittedName>
</protein>
<reference evidence="3" key="1">
    <citation type="submission" date="2015-01" db="EMBL/GenBank/DDBJ databases">
        <authorList>
            <person name="Aksoy S."/>
            <person name="Warren W."/>
            <person name="Wilson R.K."/>
        </authorList>
    </citation>
    <scope>NUCLEOTIDE SEQUENCE [LARGE SCALE GENOMIC DNA]</scope>
    <source>
        <strain evidence="3">IAEA</strain>
    </source>
</reference>